<feature type="compositionally biased region" description="Basic and acidic residues" evidence="1">
    <location>
        <begin position="147"/>
        <end position="158"/>
    </location>
</feature>
<reference evidence="2 3" key="1">
    <citation type="submission" date="2021-08" db="EMBL/GenBank/DDBJ databases">
        <title>Draft Genome Sequence of Phanerochaete sordida strain YK-624.</title>
        <authorList>
            <person name="Mori T."/>
            <person name="Dohra H."/>
            <person name="Suzuki T."/>
            <person name="Kawagishi H."/>
            <person name="Hirai H."/>
        </authorList>
    </citation>
    <scope>NUCLEOTIDE SEQUENCE [LARGE SCALE GENOMIC DNA]</scope>
    <source>
        <strain evidence="2 3">YK-624</strain>
    </source>
</reference>
<evidence type="ECO:0000256" key="1">
    <source>
        <dbReference type="SAM" id="MobiDB-lite"/>
    </source>
</evidence>
<evidence type="ECO:0000313" key="2">
    <source>
        <dbReference type="EMBL" id="GJF00259.1"/>
    </source>
</evidence>
<dbReference type="EMBL" id="BPQB01000142">
    <property type="protein sequence ID" value="GJF00259.1"/>
    <property type="molecule type" value="Genomic_DNA"/>
</dbReference>
<protein>
    <submittedName>
        <fullName evidence="2">Uncharacterized protein</fullName>
    </submittedName>
</protein>
<dbReference type="AlphaFoldDB" id="A0A9P3LLZ0"/>
<name>A0A9P3LLZ0_9APHY</name>
<organism evidence="2 3">
    <name type="scientific">Phanerochaete sordida</name>
    <dbReference type="NCBI Taxonomy" id="48140"/>
    <lineage>
        <taxon>Eukaryota</taxon>
        <taxon>Fungi</taxon>
        <taxon>Dikarya</taxon>
        <taxon>Basidiomycota</taxon>
        <taxon>Agaricomycotina</taxon>
        <taxon>Agaricomycetes</taxon>
        <taxon>Polyporales</taxon>
        <taxon>Phanerochaetaceae</taxon>
        <taxon>Phanerochaete</taxon>
    </lineage>
</organism>
<gene>
    <name evidence="2" type="ORF">PsYK624_165430</name>
</gene>
<comment type="caution">
    <text evidence="2">The sequence shown here is derived from an EMBL/GenBank/DDBJ whole genome shotgun (WGS) entry which is preliminary data.</text>
</comment>
<proteinExistence type="predicted"/>
<keyword evidence="3" id="KW-1185">Reference proteome</keyword>
<evidence type="ECO:0000313" key="3">
    <source>
        <dbReference type="Proteomes" id="UP000703269"/>
    </source>
</evidence>
<feature type="region of interest" description="Disordered" evidence="1">
    <location>
        <begin position="139"/>
        <end position="164"/>
    </location>
</feature>
<accession>A0A9P3LLZ0</accession>
<sequence>MRVCRRPVADCEWAVLVRTIDVRRSLAAPSGRTKADKLSAPAMRPVNPLTICPSIALIRKSADSVTPVRGCTRHFRSTQFTLHPATAPRTCKIWHGFCEAALLTQISTGDPSLERFSTCPAQAISTFFFREARSRTRPARRAAFRVRKAEREGGEPRPARRPRG</sequence>
<dbReference type="Proteomes" id="UP000703269">
    <property type="component" value="Unassembled WGS sequence"/>
</dbReference>